<proteinExistence type="predicted"/>
<dbReference type="SUPFAM" id="SSF50978">
    <property type="entry name" value="WD40 repeat-like"/>
    <property type="match status" value="1"/>
</dbReference>
<dbReference type="InterPro" id="IPR015943">
    <property type="entry name" value="WD40/YVTN_repeat-like_dom_sf"/>
</dbReference>
<dbReference type="AlphaFoldDB" id="X6LVX0"/>
<keyword evidence="2" id="KW-0472">Membrane</keyword>
<dbReference type="Proteomes" id="UP000023152">
    <property type="component" value="Unassembled WGS sequence"/>
</dbReference>
<evidence type="ECO:0000256" key="1">
    <source>
        <dbReference type="SAM" id="Coils"/>
    </source>
</evidence>
<accession>X6LVX0</accession>
<feature type="coiled-coil region" evidence="1">
    <location>
        <begin position="17"/>
        <end position="44"/>
    </location>
</feature>
<evidence type="ECO:0000313" key="4">
    <source>
        <dbReference type="Proteomes" id="UP000023152"/>
    </source>
</evidence>
<dbReference type="InterPro" id="IPR036322">
    <property type="entry name" value="WD40_repeat_dom_sf"/>
</dbReference>
<keyword evidence="4" id="KW-1185">Reference proteome</keyword>
<feature type="transmembrane region" description="Helical" evidence="2">
    <location>
        <begin position="61"/>
        <end position="83"/>
    </location>
</feature>
<keyword evidence="2" id="KW-1133">Transmembrane helix</keyword>
<dbReference type="OrthoDB" id="256303at2759"/>
<protein>
    <submittedName>
        <fullName evidence="3">Uncharacterized protein</fullName>
    </submittedName>
</protein>
<keyword evidence="2" id="KW-0812">Transmembrane</keyword>
<organism evidence="3 4">
    <name type="scientific">Reticulomyxa filosa</name>
    <dbReference type="NCBI Taxonomy" id="46433"/>
    <lineage>
        <taxon>Eukaryota</taxon>
        <taxon>Sar</taxon>
        <taxon>Rhizaria</taxon>
        <taxon>Retaria</taxon>
        <taxon>Foraminifera</taxon>
        <taxon>Monothalamids</taxon>
        <taxon>Reticulomyxidae</taxon>
        <taxon>Reticulomyxa</taxon>
    </lineage>
</organism>
<evidence type="ECO:0000313" key="3">
    <source>
        <dbReference type="EMBL" id="ETO05769.1"/>
    </source>
</evidence>
<keyword evidence="1" id="KW-0175">Coiled coil</keyword>
<dbReference type="Gene3D" id="2.130.10.10">
    <property type="entry name" value="YVTN repeat-like/Quinoprotein amine dehydrogenase"/>
    <property type="match status" value="1"/>
</dbReference>
<evidence type="ECO:0000256" key="2">
    <source>
        <dbReference type="SAM" id="Phobius"/>
    </source>
</evidence>
<sequence length="109" mass="12933">MKQKELLEKDNGMKKLQRESQQELLKLRADIEIMNRDFNEKKNKQLSNSWKKTKINKKKMTMLYFSNILPCLYLICFFVSGSYDNTIHLCDIETSKSSHIFNGHENLVD</sequence>
<gene>
    <name evidence="3" type="ORF">RFI_31627</name>
</gene>
<reference evidence="3 4" key="1">
    <citation type="journal article" date="2013" name="Curr. Biol.">
        <title>The Genome of the Foraminiferan Reticulomyxa filosa.</title>
        <authorList>
            <person name="Glockner G."/>
            <person name="Hulsmann N."/>
            <person name="Schleicher M."/>
            <person name="Noegel A.A."/>
            <person name="Eichinger L."/>
            <person name="Gallinger C."/>
            <person name="Pawlowski J."/>
            <person name="Sierra R."/>
            <person name="Euteneuer U."/>
            <person name="Pillet L."/>
            <person name="Moustafa A."/>
            <person name="Platzer M."/>
            <person name="Groth M."/>
            <person name="Szafranski K."/>
            <person name="Schliwa M."/>
        </authorList>
    </citation>
    <scope>NUCLEOTIDE SEQUENCE [LARGE SCALE GENOMIC DNA]</scope>
</reference>
<dbReference type="EMBL" id="ASPP01027786">
    <property type="protein sequence ID" value="ETO05769.1"/>
    <property type="molecule type" value="Genomic_DNA"/>
</dbReference>
<name>X6LVX0_RETFI</name>
<comment type="caution">
    <text evidence="3">The sequence shown here is derived from an EMBL/GenBank/DDBJ whole genome shotgun (WGS) entry which is preliminary data.</text>
</comment>